<evidence type="ECO:0000256" key="2">
    <source>
        <dbReference type="ARBA" id="ARBA00022670"/>
    </source>
</evidence>
<dbReference type="Pfam" id="PF02902">
    <property type="entry name" value="Peptidase_C48"/>
    <property type="match status" value="1"/>
</dbReference>
<evidence type="ECO:0000313" key="7">
    <source>
        <dbReference type="EMBL" id="KAK2715172.1"/>
    </source>
</evidence>
<gene>
    <name evidence="7" type="ORF">QYM36_009976</name>
</gene>
<dbReference type="EMBL" id="JAVRJZ010000012">
    <property type="protein sequence ID" value="KAK2715172.1"/>
    <property type="molecule type" value="Genomic_DNA"/>
</dbReference>
<feature type="compositionally biased region" description="Polar residues" evidence="5">
    <location>
        <begin position="46"/>
        <end position="60"/>
    </location>
</feature>
<evidence type="ECO:0000256" key="3">
    <source>
        <dbReference type="ARBA" id="ARBA00022801"/>
    </source>
</evidence>
<dbReference type="Proteomes" id="UP001187531">
    <property type="component" value="Unassembled WGS sequence"/>
</dbReference>
<dbReference type="GO" id="GO:0080090">
    <property type="term" value="P:regulation of primary metabolic process"/>
    <property type="evidence" value="ECO:0007669"/>
    <property type="project" value="UniProtKB-ARBA"/>
</dbReference>
<name>A0AA88I4B1_ARTSF</name>
<dbReference type="GO" id="GO:0006508">
    <property type="term" value="P:proteolysis"/>
    <property type="evidence" value="ECO:0007669"/>
    <property type="project" value="UniProtKB-KW"/>
</dbReference>
<evidence type="ECO:0000313" key="8">
    <source>
        <dbReference type="Proteomes" id="UP001187531"/>
    </source>
</evidence>
<proteinExistence type="inferred from homology"/>
<keyword evidence="4" id="KW-0788">Thiol protease</keyword>
<dbReference type="PANTHER" id="PTHR12606">
    <property type="entry name" value="SENTRIN/SUMO-SPECIFIC PROTEASE"/>
    <property type="match status" value="1"/>
</dbReference>
<keyword evidence="3" id="KW-0378">Hydrolase</keyword>
<feature type="compositionally biased region" description="Basic and acidic residues" evidence="5">
    <location>
        <begin position="61"/>
        <end position="73"/>
    </location>
</feature>
<comment type="similarity">
    <text evidence="1">Belongs to the peptidase C48 family.</text>
</comment>
<keyword evidence="8" id="KW-1185">Reference proteome</keyword>
<evidence type="ECO:0000259" key="6">
    <source>
        <dbReference type="PROSITE" id="PS50600"/>
    </source>
</evidence>
<dbReference type="GO" id="GO:0016926">
    <property type="term" value="P:protein desumoylation"/>
    <property type="evidence" value="ECO:0007669"/>
    <property type="project" value="TreeGrafter"/>
</dbReference>
<dbReference type="GO" id="GO:0060255">
    <property type="term" value="P:regulation of macromolecule metabolic process"/>
    <property type="evidence" value="ECO:0007669"/>
    <property type="project" value="UniProtKB-ARBA"/>
</dbReference>
<dbReference type="FunFam" id="3.40.395.10:FF:000001">
    <property type="entry name" value="Sentrin-specific protease 1"/>
    <property type="match status" value="1"/>
</dbReference>
<evidence type="ECO:0000256" key="5">
    <source>
        <dbReference type="SAM" id="MobiDB-lite"/>
    </source>
</evidence>
<dbReference type="InterPro" id="IPR003653">
    <property type="entry name" value="Peptidase_C48_C"/>
</dbReference>
<organism evidence="7 8">
    <name type="scientific">Artemia franciscana</name>
    <name type="common">Brine shrimp</name>
    <name type="synonym">Artemia sanfranciscana</name>
    <dbReference type="NCBI Taxonomy" id="6661"/>
    <lineage>
        <taxon>Eukaryota</taxon>
        <taxon>Metazoa</taxon>
        <taxon>Ecdysozoa</taxon>
        <taxon>Arthropoda</taxon>
        <taxon>Crustacea</taxon>
        <taxon>Branchiopoda</taxon>
        <taxon>Anostraca</taxon>
        <taxon>Artemiidae</taxon>
        <taxon>Artemia</taxon>
    </lineage>
</organism>
<evidence type="ECO:0000256" key="1">
    <source>
        <dbReference type="ARBA" id="ARBA00005234"/>
    </source>
</evidence>
<dbReference type="InterPro" id="IPR038765">
    <property type="entry name" value="Papain-like_cys_pep_sf"/>
</dbReference>
<feature type="compositionally biased region" description="Polar residues" evidence="5">
    <location>
        <begin position="75"/>
        <end position="88"/>
    </location>
</feature>
<protein>
    <recommendedName>
        <fullName evidence="6">Ubiquitin-like protease family profile domain-containing protein</fullName>
    </recommendedName>
</protein>
<sequence length="558" mass="64413">MDGIFSHKRVPSIEFLASYKKETEENDDIIVLEELPSSYTGLSTVTLRKKNPSSAASQKSSNDDERLTIKRSLDFTPTNNSRKPSDSISPRRFYGGDRDSSFNDLSCPGLQRPSLRTSTSANTELLPQKKKKFFKDQSLRQKYFASMIRKYPAKLRSAFTVNAFRPEEKKRYSELLKQYCTPLNTRGGAKSQSPAINKSILSTDATFRERKAIEFSREEEPLPSKIELVDLTDDSKSPATPIADKYALVPRRNSFANEFSSQLEDNWMEDLESSVRSIRIHRKTNELELESGFRSLKEDNEGFAEKAIALRTEKIGIRDIFLPEEVEIIEEEEALPEITDEMESIIQEAFKKKSDDDVLIEAFNQKIIKRDIRTLGPGVWLNDQVINFYLNMIVERSKERFHKCYTFNTFFLTKLLESGHAGLKRWTRKIDIFENEILLVPVHLAVHWCMAVIDFSDKSIRYYDSMGTPRPDICKALLKYLKAEAVEKKKSAIVENEWTLDSVKGIPQQMNAVDCGMFALKFAEYLSRRSKLTFTQADMPYFRRRMMYEIISNTLLHP</sequence>
<reference evidence="7" key="1">
    <citation type="submission" date="2023-07" db="EMBL/GenBank/DDBJ databases">
        <title>Chromosome-level genome assembly of Artemia franciscana.</title>
        <authorList>
            <person name="Jo E."/>
        </authorList>
    </citation>
    <scope>NUCLEOTIDE SEQUENCE</scope>
    <source>
        <tissue evidence="7">Whole body</tissue>
    </source>
</reference>
<dbReference type="GO" id="GO:0016929">
    <property type="term" value="F:deSUMOylase activity"/>
    <property type="evidence" value="ECO:0007669"/>
    <property type="project" value="TreeGrafter"/>
</dbReference>
<comment type="caution">
    <text evidence="7">The sequence shown here is derived from an EMBL/GenBank/DDBJ whole genome shotgun (WGS) entry which is preliminary data.</text>
</comment>
<dbReference type="Gene3D" id="3.40.395.10">
    <property type="entry name" value="Adenoviral Proteinase, Chain A"/>
    <property type="match status" value="1"/>
</dbReference>
<dbReference type="SUPFAM" id="SSF54001">
    <property type="entry name" value="Cysteine proteinases"/>
    <property type="match status" value="1"/>
</dbReference>
<dbReference type="PANTHER" id="PTHR12606:SF141">
    <property type="entry name" value="GH15225P-RELATED"/>
    <property type="match status" value="1"/>
</dbReference>
<feature type="region of interest" description="Disordered" evidence="5">
    <location>
        <begin position="46"/>
        <end position="120"/>
    </location>
</feature>
<dbReference type="AlphaFoldDB" id="A0AA88I4B1"/>
<evidence type="ECO:0000256" key="4">
    <source>
        <dbReference type="ARBA" id="ARBA00022807"/>
    </source>
</evidence>
<dbReference type="GO" id="GO:0005634">
    <property type="term" value="C:nucleus"/>
    <property type="evidence" value="ECO:0007669"/>
    <property type="project" value="TreeGrafter"/>
</dbReference>
<keyword evidence="2" id="KW-0645">Protease</keyword>
<accession>A0AA88I4B1</accession>
<dbReference type="PROSITE" id="PS50600">
    <property type="entry name" value="ULP_PROTEASE"/>
    <property type="match status" value="1"/>
</dbReference>
<feature type="domain" description="Ubiquitin-like protease family profile" evidence="6">
    <location>
        <begin position="365"/>
        <end position="526"/>
    </location>
</feature>